<gene>
    <name evidence="1" type="ORF">JP75_07765</name>
</gene>
<dbReference type="OrthoDB" id="7016908at2"/>
<organism evidence="1 2">
    <name type="scientific">Devosia riboflavina</name>
    <dbReference type="NCBI Taxonomy" id="46914"/>
    <lineage>
        <taxon>Bacteria</taxon>
        <taxon>Pseudomonadati</taxon>
        <taxon>Pseudomonadota</taxon>
        <taxon>Alphaproteobacteria</taxon>
        <taxon>Hyphomicrobiales</taxon>
        <taxon>Devosiaceae</taxon>
        <taxon>Devosia</taxon>
    </lineage>
</organism>
<dbReference type="RefSeq" id="WP_035081188.1">
    <property type="nucleotide sequence ID" value="NZ_JQGC01000006.1"/>
</dbReference>
<dbReference type="Proteomes" id="UP000028981">
    <property type="component" value="Unassembled WGS sequence"/>
</dbReference>
<comment type="caution">
    <text evidence="1">The sequence shown here is derived from an EMBL/GenBank/DDBJ whole genome shotgun (WGS) entry which is preliminary data.</text>
</comment>
<proteinExistence type="predicted"/>
<protein>
    <submittedName>
        <fullName evidence="1">Uncharacterized protein</fullName>
    </submittedName>
</protein>
<accession>A0A087M3I9</accession>
<reference evidence="1 2" key="1">
    <citation type="submission" date="2014-08" db="EMBL/GenBank/DDBJ databases">
        <authorList>
            <person name="Hassan Y.I."/>
            <person name="Lepp D."/>
            <person name="Zhou T."/>
        </authorList>
    </citation>
    <scope>NUCLEOTIDE SEQUENCE [LARGE SCALE GENOMIC DNA]</scope>
    <source>
        <strain evidence="1 2">IFO13584</strain>
    </source>
</reference>
<dbReference type="AlphaFoldDB" id="A0A087M3I9"/>
<dbReference type="EMBL" id="JQGC01000006">
    <property type="protein sequence ID" value="KFL31442.1"/>
    <property type="molecule type" value="Genomic_DNA"/>
</dbReference>
<keyword evidence="2" id="KW-1185">Reference proteome</keyword>
<name>A0A087M3I9_9HYPH</name>
<evidence type="ECO:0000313" key="1">
    <source>
        <dbReference type="EMBL" id="KFL31442.1"/>
    </source>
</evidence>
<evidence type="ECO:0000313" key="2">
    <source>
        <dbReference type="Proteomes" id="UP000028981"/>
    </source>
</evidence>
<dbReference type="STRING" id="46914.JP75_07765"/>
<sequence>MATENTEPLFGHNNPMHIQKAVWDGHRSVRFASGEGLATVAYSYKLSHEEMHQAAERIAIIWNLMEGLSTDALRAALAEREPTHG</sequence>